<dbReference type="GO" id="GO:0052381">
    <property type="term" value="F:tRNA dimethylallyltransferase activity"/>
    <property type="evidence" value="ECO:0007669"/>
    <property type="project" value="UniProtKB-UniRule"/>
</dbReference>
<evidence type="ECO:0000256" key="6">
    <source>
        <dbReference type="ARBA" id="ARBA00022741"/>
    </source>
</evidence>
<evidence type="ECO:0000256" key="2">
    <source>
        <dbReference type="ARBA" id="ARBA00003213"/>
    </source>
</evidence>
<evidence type="ECO:0000256" key="11">
    <source>
        <dbReference type="RuleBase" id="RU003783"/>
    </source>
</evidence>
<dbReference type="InterPro" id="IPR018022">
    <property type="entry name" value="IPT"/>
</dbReference>
<feature type="coiled-coil region" evidence="14">
    <location>
        <begin position="245"/>
        <end position="272"/>
    </location>
</feature>
<evidence type="ECO:0000256" key="14">
    <source>
        <dbReference type="SAM" id="Coils"/>
    </source>
</evidence>
<evidence type="ECO:0000256" key="9">
    <source>
        <dbReference type="ARBA" id="ARBA00049563"/>
    </source>
</evidence>
<protein>
    <recommendedName>
        <fullName evidence="10">tRNA dimethylallyltransferase</fullName>
        <ecNumber evidence="10">2.5.1.75</ecNumber>
    </recommendedName>
    <alternativeName>
        <fullName evidence="10">Dimethylallyl diphosphate:tRNA dimethylallyltransferase</fullName>
        <shortName evidence="10">DMAPP:tRNA dimethylallyltransferase</shortName>
        <shortName evidence="10">DMATase</shortName>
    </alternativeName>
    <alternativeName>
        <fullName evidence="10">Isopentenyl-diphosphate:tRNA isopentenyltransferase</fullName>
        <shortName evidence="10">IPP transferase</shortName>
        <shortName evidence="10">IPPT</shortName>
        <shortName evidence="10">IPTase</shortName>
    </alternativeName>
</protein>
<dbReference type="RefSeq" id="WP_184507271.1">
    <property type="nucleotide sequence ID" value="NZ_JACHVT010000001.1"/>
</dbReference>
<evidence type="ECO:0000256" key="10">
    <source>
        <dbReference type="HAMAP-Rule" id="MF_00185"/>
    </source>
</evidence>
<keyword evidence="8 10" id="KW-0460">Magnesium</keyword>
<evidence type="ECO:0000256" key="8">
    <source>
        <dbReference type="ARBA" id="ARBA00022842"/>
    </source>
</evidence>
<dbReference type="PANTHER" id="PTHR11088">
    <property type="entry name" value="TRNA DIMETHYLALLYLTRANSFERASE"/>
    <property type="match status" value="1"/>
</dbReference>
<evidence type="ECO:0000256" key="13">
    <source>
        <dbReference type="RuleBase" id="RU003785"/>
    </source>
</evidence>
<comment type="catalytic activity">
    <reaction evidence="9 10 11">
        <text>adenosine(37) in tRNA + dimethylallyl diphosphate = N(6)-dimethylallyladenosine(37) in tRNA + diphosphate</text>
        <dbReference type="Rhea" id="RHEA:26482"/>
        <dbReference type="Rhea" id="RHEA-COMP:10162"/>
        <dbReference type="Rhea" id="RHEA-COMP:10375"/>
        <dbReference type="ChEBI" id="CHEBI:33019"/>
        <dbReference type="ChEBI" id="CHEBI:57623"/>
        <dbReference type="ChEBI" id="CHEBI:74411"/>
        <dbReference type="ChEBI" id="CHEBI:74415"/>
        <dbReference type="EC" id="2.5.1.75"/>
    </reaction>
</comment>
<feature type="binding site" evidence="10">
    <location>
        <begin position="14"/>
        <end position="19"/>
    </location>
    <ligand>
        <name>substrate</name>
    </ligand>
</feature>
<dbReference type="AlphaFoldDB" id="A0A839PLF7"/>
<dbReference type="EMBL" id="JACHVT010000001">
    <property type="protein sequence ID" value="MBB2985100.1"/>
    <property type="molecule type" value="Genomic_DNA"/>
</dbReference>
<keyword evidence="7 10" id="KW-0067">ATP-binding</keyword>
<dbReference type="Pfam" id="PF01715">
    <property type="entry name" value="IPPT"/>
    <property type="match status" value="1"/>
</dbReference>
<comment type="subunit">
    <text evidence="10">Monomer.</text>
</comment>
<feature type="site" description="Interaction with substrate tRNA" evidence="10">
    <location>
        <position position="103"/>
    </location>
</feature>
<dbReference type="EC" id="2.5.1.75" evidence="10"/>
<dbReference type="GO" id="GO:0005524">
    <property type="term" value="F:ATP binding"/>
    <property type="evidence" value="ECO:0007669"/>
    <property type="project" value="UniProtKB-UniRule"/>
</dbReference>
<comment type="caution">
    <text evidence="15">The sequence shown here is derived from an EMBL/GenBank/DDBJ whole genome shotgun (WGS) entry which is preliminary data.</text>
</comment>
<dbReference type="SUPFAM" id="SSF52540">
    <property type="entry name" value="P-loop containing nucleoside triphosphate hydrolases"/>
    <property type="match status" value="1"/>
</dbReference>
<reference evidence="15 16" key="1">
    <citation type="submission" date="2020-08" db="EMBL/GenBank/DDBJ databases">
        <title>Genomic Encyclopedia of Type Strains, Phase IV (KMG-V): Genome sequencing to study the core and pangenomes of soil and plant-associated prokaryotes.</title>
        <authorList>
            <person name="Whitman W."/>
        </authorList>
    </citation>
    <scope>NUCLEOTIDE SEQUENCE [LARGE SCALE GENOMIC DNA]</scope>
    <source>
        <strain evidence="15 16">B3ACCR2</strain>
    </source>
</reference>
<comment type="similarity">
    <text evidence="3 10 13">Belongs to the IPP transferase family.</text>
</comment>
<keyword evidence="14" id="KW-0175">Coiled coil</keyword>
<evidence type="ECO:0000313" key="15">
    <source>
        <dbReference type="EMBL" id="MBB2985100.1"/>
    </source>
</evidence>
<evidence type="ECO:0000256" key="4">
    <source>
        <dbReference type="ARBA" id="ARBA00022679"/>
    </source>
</evidence>
<evidence type="ECO:0000256" key="12">
    <source>
        <dbReference type="RuleBase" id="RU003784"/>
    </source>
</evidence>
<evidence type="ECO:0000256" key="7">
    <source>
        <dbReference type="ARBA" id="ARBA00022840"/>
    </source>
</evidence>
<keyword evidence="4 10" id="KW-0808">Transferase</keyword>
<keyword evidence="6 10" id="KW-0547">Nucleotide-binding</keyword>
<proteinExistence type="inferred from homology"/>
<feature type="site" description="Interaction with substrate tRNA" evidence="10">
    <location>
        <position position="124"/>
    </location>
</feature>
<dbReference type="InterPro" id="IPR039657">
    <property type="entry name" value="Dimethylallyltransferase"/>
</dbReference>
<dbReference type="PANTHER" id="PTHR11088:SF60">
    <property type="entry name" value="TRNA DIMETHYLALLYLTRANSFERASE"/>
    <property type="match status" value="1"/>
</dbReference>
<dbReference type="HAMAP" id="MF_00185">
    <property type="entry name" value="IPP_trans"/>
    <property type="match status" value="1"/>
</dbReference>
<comment type="function">
    <text evidence="2 10 12">Catalyzes the transfer of a dimethylallyl group onto the adenine at position 37 in tRNAs that read codons beginning with uridine, leading to the formation of N6-(dimethylallyl)adenosine (i(6)A).</text>
</comment>
<evidence type="ECO:0000256" key="3">
    <source>
        <dbReference type="ARBA" id="ARBA00005842"/>
    </source>
</evidence>
<dbReference type="FunFam" id="1.10.20.140:FF:000001">
    <property type="entry name" value="tRNA dimethylallyltransferase"/>
    <property type="match status" value="1"/>
</dbReference>
<dbReference type="InterPro" id="IPR027417">
    <property type="entry name" value="P-loop_NTPase"/>
</dbReference>
<gene>
    <name evidence="10" type="primary">miaA</name>
    <name evidence="15" type="ORF">FHW14_000240</name>
</gene>
<organism evidence="15 16">
    <name type="scientific">Terracoccus luteus</name>
    <dbReference type="NCBI Taxonomy" id="53356"/>
    <lineage>
        <taxon>Bacteria</taxon>
        <taxon>Bacillati</taxon>
        <taxon>Actinomycetota</taxon>
        <taxon>Actinomycetes</taxon>
        <taxon>Micrococcales</taxon>
        <taxon>Intrasporangiaceae</taxon>
        <taxon>Terracoccus</taxon>
    </lineage>
</organism>
<dbReference type="NCBIfam" id="TIGR00174">
    <property type="entry name" value="miaA"/>
    <property type="match status" value="1"/>
</dbReference>
<comment type="caution">
    <text evidence="10">Lacks conserved residue(s) required for the propagation of feature annotation.</text>
</comment>
<name>A0A839PLF7_9MICO</name>
<dbReference type="GO" id="GO:0006400">
    <property type="term" value="P:tRNA modification"/>
    <property type="evidence" value="ECO:0007669"/>
    <property type="project" value="TreeGrafter"/>
</dbReference>
<keyword evidence="5 10" id="KW-0819">tRNA processing</keyword>
<comment type="cofactor">
    <cofactor evidence="1 10">
        <name>Mg(2+)</name>
        <dbReference type="ChEBI" id="CHEBI:18420"/>
    </cofactor>
</comment>
<dbReference type="Gene3D" id="3.40.50.300">
    <property type="entry name" value="P-loop containing nucleotide triphosphate hydrolases"/>
    <property type="match status" value="1"/>
</dbReference>
<evidence type="ECO:0000256" key="1">
    <source>
        <dbReference type="ARBA" id="ARBA00001946"/>
    </source>
</evidence>
<dbReference type="Proteomes" id="UP000590811">
    <property type="component" value="Unassembled WGS sequence"/>
</dbReference>
<accession>A0A839PLF7</accession>
<evidence type="ECO:0000313" key="16">
    <source>
        <dbReference type="Proteomes" id="UP000590811"/>
    </source>
</evidence>
<evidence type="ECO:0000256" key="5">
    <source>
        <dbReference type="ARBA" id="ARBA00022694"/>
    </source>
</evidence>
<sequence length="315" mass="33711">MTDVVPVVAVVGATATGKSGLSLDLAERLGGEVVNADAMQLYRGMDVGTAKLPPDQRRGIPHHQLDVLDVVQEATVAAYQVAARADLDAVAARGHMPLLVGGSGLYVRAALDRLDIPPTDPAVRARLELEAQEHGPAALHRRLGAGDPASAARIDPANVRRVVRALEVIELTGRPFSAAMPDREVRLPSVILGLRVDRPTLDERIGRRVGEMWRGGLLEEVERLLAAGLERGVTASRAIGYRQAVDQLAGRLDEAQAQAETAQATRRYARRQESWFRADPRIVWLDALDPGLPEHALAAVREAGARAGGAVPENG</sequence>
<dbReference type="Gene3D" id="1.10.20.140">
    <property type="match status" value="1"/>
</dbReference>
<feature type="binding site" evidence="10">
    <location>
        <begin position="12"/>
        <end position="19"/>
    </location>
    <ligand>
        <name>ATP</name>
        <dbReference type="ChEBI" id="CHEBI:30616"/>
    </ligand>
</feature>